<dbReference type="AlphaFoldDB" id="E5Y6D2"/>
<sequence>MRKQRYDWETIRAEYEAGSSMGKLSDKYGVDKAAISRRAKKEAWAQDVTGAVDRAVDAKVNGIVNTVDPEKKAAAIASAADEKVAVIIRHREEWETQRELVTTAIEKNDFDKAKLAKITAETLKIRQEAERKAWGIRDVDAQPDGGALTVRILRVSGE</sequence>
<organism evidence="1 2">
    <name type="scientific">Bilophila wadsworthia (strain 3_1_6)</name>
    <dbReference type="NCBI Taxonomy" id="563192"/>
    <lineage>
        <taxon>Bacteria</taxon>
        <taxon>Pseudomonadati</taxon>
        <taxon>Thermodesulfobacteriota</taxon>
        <taxon>Desulfovibrionia</taxon>
        <taxon>Desulfovibrionales</taxon>
        <taxon>Desulfovibrionaceae</taxon>
        <taxon>Bilophila</taxon>
    </lineage>
</organism>
<dbReference type="EMBL" id="ADCP02000003">
    <property type="protein sequence ID" value="EFV44404.1"/>
    <property type="molecule type" value="Genomic_DNA"/>
</dbReference>
<dbReference type="HOGENOM" id="CLU_123926_0_0_7"/>
<dbReference type="eggNOG" id="ENOG5033JSZ">
    <property type="taxonomic scope" value="Bacteria"/>
</dbReference>
<reference evidence="1 2" key="1">
    <citation type="submission" date="2010-10" db="EMBL/GenBank/DDBJ databases">
        <authorList>
            <consortium name="The Broad Institute Genome Sequencing Platform"/>
            <person name="Ward D."/>
            <person name="Earl A."/>
            <person name="Feldgarden M."/>
            <person name="Young S.K."/>
            <person name="Gargeya S."/>
            <person name="Zeng Q."/>
            <person name="Alvarado L."/>
            <person name="Berlin A."/>
            <person name="Bochicchio J."/>
            <person name="Chapman S.B."/>
            <person name="Chen Z."/>
            <person name="Freedman E."/>
            <person name="Gellesch M."/>
            <person name="Goldberg J."/>
            <person name="Griggs A."/>
            <person name="Gujja S."/>
            <person name="Heilman E."/>
            <person name="Heiman D."/>
            <person name="Howarth C."/>
            <person name="Mehta T."/>
            <person name="Neiman D."/>
            <person name="Pearson M."/>
            <person name="Roberts A."/>
            <person name="Saif S."/>
            <person name="Shea T."/>
            <person name="Shenoy N."/>
            <person name="Sisk P."/>
            <person name="Stolte C."/>
            <person name="Sykes S."/>
            <person name="White J."/>
            <person name="Yandava C."/>
            <person name="Allen-Vercoe E."/>
            <person name="Sibley C."/>
            <person name="Ambrose C.E."/>
            <person name="Strauss J."/>
            <person name="Daigneault M."/>
            <person name="Haas B."/>
            <person name="Nusbaum C."/>
            <person name="Birren B."/>
        </authorList>
    </citation>
    <scope>NUCLEOTIDE SEQUENCE [LARGE SCALE GENOMIC DNA]</scope>
    <source>
        <strain evidence="1 2">3_1_6</strain>
    </source>
</reference>
<evidence type="ECO:0008006" key="3">
    <source>
        <dbReference type="Google" id="ProtNLM"/>
    </source>
</evidence>
<comment type="caution">
    <text evidence="1">The sequence shown here is derived from an EMBL/GenBank/DDBJ whole genome shotgun (WGS) entry which is preliminary data.</text>
</comment>
<dbReference type="STRING" id="563192.HMPREF0179_01745"/>
<proteinExistence type="predicted"/>
<dbReference type="GeneID" id="78087428"/>
<evidence type="ECO:0000313" key="1">
    <source>
        <dbReference type="EMBL" id="EFV44404.1"/>
    </source>
</evidence>
<name>E5Y6D2_BILW3</name>
<protein>
    <recommendedName>
        <fullName evidence="3">HTH psq-type domain-containing protein</fullName>
    </recommendedName>
</protein>
<evidence type="ECO:0000313" key="2">
    <source>
        <dbReference type="Proteomes" id="UP000006034"/>
    </source>
</evidence>
<dbReference type="Proteomes" id="UP000006034">
    <property type="component" value="Unassembled WGS sequence"/>
</dbReference>
<accession>E5Y6D2</accession>
<keyword evidence="2" id="KW-1185">Reference proteome</keyword>
<reference evidence="1 2" key="2">
    <citation type="submission" date="2013-04" db="EMBL/GenBank/DDBJ databases">
        <title>The Genome Sequence of Bilophila wadsworthia 3_1_6.</title>
        <authorList>
            <consortium name="The Broad Institute Genomics Platform"/>
            <person name="Earl A."/>
            <person name="Ward D."/>
            <person name="Feldgarden M."/>
            <person name="Gevers D."/>
            <person name="Sibley C."/>
            <person name="Strauss J."/>
            <person name="Allen-Vercoe E."/>
            <person name="Walker B."/>
            <person name="Young S."/>
            <person name="Zeng Q."/>
            <person name="Gargeya S."/>
            <person name="Fitzgerald M."/>
            <person name="Haas B."/>
            <person name="Abouelleil A."/>
            <person name="Allen A.W."/>
            <person name="Alvarado L."/>
            <person name="Arachchi H.M."/>
            <person name="Berlin A.M."/>
            <person name="Chapman S.B."/>
            <person name="Gainer-Dewar J."/>
            <person name="Goldberg J."/>
            <person name="Griggs A."/>
            <person name="Gujja S."/>
            <person name="Hansen M."/>
            <person name="Howarth C."/>
            <person name="Imamovic A."/>
            <person name="Ireland A."/>
            <person name="Larimer J."/>
            <person name="McCowan C."/>
            <person name="Murphy C."/>
            <person name="Pearson M."/>
            <person name="Poon T.W."/>
            <person name="Priest M."/>
            <person name="Roberts A."/>
            <person name="Saif S."/>
            <person name="Shea T."/>
            <person name="Sisk P."/>
            <person name="Sykes S."/>
            <person name="Wortman J."/>
            <person name="Nusbaum C."/>
            <person name="Birren B."/>
        </authorList>
    </citation>
    <scope>NUCLEOTIDE SEQUENCE [LARGE SCALE GENOMIC DNA]</scope>
    <source>
        <strain evidence="1 2">3_1_6</strain>
    </source>
</reference>
<dbReference type="RefSeq" id="WP_005027271.1">
    <property type="nucleotide sequence ID" value="NZ_KE150240.1"/>
</dbReference>
<gene>
    <name evidence="1" type="ORF">HMPREF0179_01745</name>
</gene>